<name>A0A7G9REP7_9ACTN</name>
<accession>A0A7G9REP7</accession>
<dbReference type="Gene3D" id="1.20.120.520">
    <property type="entry name" value="nmb1532 protein domain like"/>
    <property type="match status" value="1"/>
</dbReference>
<evidence type="ECO:0000313" key="2">
    <source>
        <dbReference type="EMBL" id="QNN54072.1"/>
    </source>
</evidence>
<organism evidence="2 3">
    <name type="scientific">Nocardioides mesophilus</name>
    <dbReference type="NCBI Taxonomy" id="433659"/>
    <lineage>
        <taxon>Bacteria</taxon>
        <taxon>Bacillati</taxon>
        <taxon>Actinomycetota</taxon>
        <taxon>Actinomycetes</taxon>
        <taxon>Propionibacteriales</taxon>
        <taxon>Nocardioidaceae</taxon>
        <taxon>Nocardioides</taxon>
    </lineage>
</organism>
<dbReference type="Pfam" id="PF01814">
    <property type="entry name" value="Hemerythrin"/>
    <property type="match status" value="1"/>
</dbReference>
<dbReference type="AlphaFoldDB" id="A0A7G9REP7"/>
<feature type="domain" description="Hemerythrin-like" evidence="1">
    <location>
        <begin position="2"/>
        <end position="111"/>
    </location>
</feature>
<proteinExistence type="predicted"/>
<dbReference type="InterPro" id="IPR012312">
    <property type="entry name" value="Hemerythrin-like"/>
</dbReference>
<protein>
    <submittedName>
        <fullName evidence="2">Hemerythrin domain-containing protein</fullName>
    </submittedName>
</protein>
<sequence>MDEHLALLELAGDVRRKLAAGDRAAAVRILELVGRQLDRHVGREERGIFAALKADGEFAEAVVELEDEHVSFDRQLAAIDPDRAGFGDRVDALLAELSLHIDKENLGIFPVAAVTLGATGWETVGRAHDAEPSFLSGSD</sequence>
<dbReference type="RefSeq" id="WP_187579913.1">
    <property type="nucleotide sequence ID" value="NZ_CP060713.1"/>
</dbReference>
<reference evidence="2 3" key="1">
    <citation type="submission" date="2020-08" db="EMBL/GenBank/DDBJ databases">
        <title>Genome sequence of Nocardioides mesophilus KACC 16243T.</title>
        <authorList>
            <person name="Hyun D.-W."/>
            <person name="Bae J.-W."/>
        </authorList>
    </citation>
    <scope>NUCLEOTIDE SEQUENCE [LARGE SCALE GENOMIC DNA]</scope>
    <source>
        <strain evidence="2 3">KACC 16243</strain>
    </source>
</reference>
<evidence type="ECO:0000313" key="3">
    <source>
        <dbReference type="Proteomes" id="UP000515947"/>
    </source>
</evidence>
<dbReference type="Proteomes" id="UP000515947">
    <property type="component" value="Chromosome"/>
</dbReference>
<dbReference type="EMBL" id="CP060713">
    <property type="protein sequence ID" value="QNN54072.1"/>
    <property type="molecule type" value="Genomic_DNA"/>
</dbReference>
<keyword evidence="3" id="KW-1185">Reference proteome</keyword>
<gene>
    <name evidence="2" type="ORF">H9L09_06755</name>
</gene>
<evidence type="ECO:0000259" key="1">
    <source>
        <dbReference type="Pfam" id="PF01814"/>
    </source>
</evidence>
<dbReference type="KEGG" id="nmes:H9L09_06755"/>